<organism evidence="1 2">
    <name type="scientific">Cohnella fermenti</name>
    <dbReference type="NCBI Taxonomy" id="2565925"/>
    <lineage>
        <taxon>Bacteria</taxon>
        <taxon>Bacillati</taxon>
        <taxon>Bacillota</taxon>
        <taxon>Bacilli</taxon>
        <taxon>Bacillales</taxon>
        <taxon>Paenibacillaceae</taxon>
        <taxon>Cohnella</taxon>
    </lineage>
</organism>
<dbReference type="Proteomes" id="UP000310636">
    <property type="component" value="Unassembled WGS sequence"/>
</dbReference>
<reference evidence="1 2" key="1">
    <citation type="submission" date="2019-04" db="EMBL/GenBank/DDBJ databases">
        <title>Cohnella sp. nov. isolated from preserved vegetables.</title>
        <authorList>
            <person name="Lin S.-Y."/>
            <person name="Hung M.-H."/>
            <person name="Young C.-C."/>
        </authorList>
    </citation>
    <scope>NUCLEOTIDE SEQUENCE [LARGE SCALE GENOMIC DNA]</scope>
    <source>
        <strain evidence="1 2">CC-MHH1044</strain>
    </source>
</reference>
<dbReference type="EMBL" id="SSOB01000032">
    <property type="protein sequence ID" value="THF75386.1"/>
    <property type="molecule type" value="Genomic_DNA"/>
</dbReference>
<dbReference type="AlphaFoldDB" id="A0A4S4BKW4"/>
<evidence type="ECO:0000313" key="2">
    <source>
        <dbReference type="Proteomes" id="UP000310636"/>
    </source>
</evidence>
<name>A0A4S4BKW4_9BACL</name>
<gene>
    <name evidence="1" type="ORF">E6C55_22340</name>
</gene>
<comment type="caution">
    <text evidence="1">The sequence shown here is derived from an EMBL/GenBank/DDBJ whole genome shotgun (WGS) entry which is preliminary data.</text>
</comment>
<dbReference type="OrthoDB" id="2678723at2"/>
<dbReference type="RefSeq" id="WP_136372040.1">
    <property type="nucleotide sequence ID" value="NZ_SSOB01000032.1"/>
</dbReference>
<proteinExistence type="predicted"/>
<accession>A0A4S4BKW4</accession>
<keyword evidence="2" id="KW-1185">Reference proteome</keyword>
<protein>
    <submittedName>
        <fullName evidence="1">Uncharacterized protein</fullName>
    </submittedName>
</protein>
<sequence>MTRDIDAEFVEKATAILLSMLKIDLNTGEDESIKLKYINREDIFQLAENLRLLEEYNLKNLNEKLITSGRKVSDFLTEHTFAAELIRNHGWKVEIKYEPQEGRKTDFVIILDEFKEKIFNIQMKNSSPTERENRREKIYQEIKKELKKVKRARFYSISMHEDFTNIYTSSFIEFIKQNINQADNVKIPFYVGNKSLAEVCFNEINNPQCDCMLPGVSGDMNFINITGEERGHFYNALKKAAISFSLPSENNNINLIISEANNKDNIDIAEAIYGAEFFVFDSNTDSMKMSRYENGFYHSEDSRNVTAVVTMRKREESRKISSFSKKIFFKHIHEDAGEAILALLKFDRIIGSNNTITHRY</sequence>
<evidence type="ECO:0000313" key="1">
    <source>
        <dbReference type="EMBL" id="THF75386.1"/>
    </source>
</evidence>